<feature type="compositionally biased region" description="Polar residues" evidence="6">
    <location>
        <begin position="338"/>
        <end position="355"/>
    </location>
</feature>
<dbReference type="PANTHER" id="PTHR21567:SF87">
    <property type="entry name" value="CRESCERIN-LIKE PROTEIN CHE-12"/>
    <property type="match status" value="1"/>
</dbReference>
<feature type="domain" description="TOG" evidence="7">
    <location>
        <begin position="35"/>
        <end position="282"/>
    </location>
</feature>
<dbReference type="InterPro" id="IPR021133">
    <property type="entry name" value="HEAT_type_2"/>
</dbReference>
<organism evidence="8 9">
    <name type="scientific">Ostreobium quekettii</name>
    <dbReference type="NCBI Taxonomy" id="121088"/>
    <lineage>
        <taxon>Eukaryota</taxon>
        <taxon>Viridiplantae</taxon>
        <taxon>Chlorophyta</taxon>
        <taxon>core chlorophytes</taxon>
        <taxon>Ulvophyceae</taxon>
        <taxon>TCBD clade</taxon>
        <taxon>Bryopsidales</taxon>
        <taxon>Ostreobineae</taxon>
        <taxon>Ostreobiaceae</taxon>
        <taxon>Ostreobium</taxon>
    </lineage>
</organism>
<dbReference type="SMART" id="SM01349">
    <property type="entry name" value="TOG"/>
    <property type="match status" value="2"/>
</dbReference>
<dbReference type="GO" id="GO:0005881">
    <property type="term" value="C:cytoplasmic microtubule"/>
    <property type="evidence" value="ECO:0007669"/>
    <property type="project" value="TreeGrafter"/>
</dbReference>
<feature type="compositionally biased region" description="Basic and acidic residues" evidence="6">
    <location>
        <begin position="380"/>
        <end position="392"/>
    </location>
</feature>
<accession>A0A8S1IS70</accession>
<proteinExistence type="predicted"/>
<evidence type="ECO:0000256" key="5">
    <source>
        <dbReference type="PROSITE-ProRule" id="PRU00103"/>
    </source>
</evidence>
<feature type="domain" description="TOG" evidence="7">
    <location>
        <begin position="563"/>
        <end position="793"/>
    </location>
</feature>
<feature type="compositionally biased region" description="Low complexity" evidence="6">
    <location>
        <begin position="290"/>
        <end position="317"/>
    </location>
</feature>
<dbReference type="GO" id="GO:1902903">
    <property type="term" value="P:regulation of supramolecular fiber organization"/>
    <property type="evidence" value="ECO:0007669"/>
    <property type="project" value="UniProtKB-ARBA"/>
</dbReference>
<feature type="compositionally biased region" description="Basic and acidic residues" evidence="6">
    <location>
        <begin position="469"/>
        <end position="478"/>
    </location>
</feature>
<dbReference type="InterPro" id="IPR016024">
    <property type="entry name" value="ARM-type_fold"/>
</dbReference>
<dbReference type="InterPro" id="IPR048491">
    <property type="entry name" value="XMAP215_CLASP_TOG"/>
</dbReference>
<evidence type="ECO:0000256" key="4">
    <source>
        <dbReference type="ARBA" id="ARBA00023212"/>
    </source>
</evidence>
<evidence type="ECO:0000313" key="8">
    <source>
        <dbReference type="EMBL" id="CAD7697110.1"/>
    </source>
</evidence>
<protein>
    <recommendedName>
        <fullName evidence="7">TOG domain-containing protein</fullName>
    </recommendedName>
</protein>
<name>A0A8S1IS70_9CHLO</name>
<feature type="region of interest" description="Disordered" evidence="6">
    <location>
        <begin position="263"/>
        <end position="568"/>
    </location>
</feature>
<dbReference type="EMBL" id="CAJHUC010000605">
    <property type="protein sequence ID" value="CAD7697110.1"/>
    <property type="molecule type" value="Genomic_DNA"/>
</dbReference>
<feature type="compositionally biased region" description="Polar residues" evidence="6">
    <location>
        <begin position="365"/>
        <end position="378"/>
    </location>
</feature>
<sequence>MDLHPSSSGGSALCATPSRAGLKAVEELRHEDLAPLRRPEDALRSVIARLQAANAAKKKELDWRDHYDALNEARRLVAHHADLVKGCSREFCLAALPALEMLRSSTVRNAMVLFQEMVPALGRAMDKVVEDVAPVMLKKAGEAATAGSGRDTFLVAEADKALSILMNTVSNSRAISTLLASASHKSMGIRCKVAGCLEEVLDPDIGRGQGPSQANLERVLKTAVGFTEEGAQDTRSYGKRIIWHVRQWVGSSAGFEKLLAKVGSETKQRKAREVLQARSMPPLPQRAHSRSQGHQSSSSPGITPTTPSLSPPSRTSSGGTGVDSVCSPPSTPEPRLNGNLSPVSSPPRRQNSGASVSKGRPPSADSVSSYPVDSTPVQSIRRDTGPRREPTPVRRQNSSASESTPSSPAADSVSSHPLSASPEPPPRRAVERKRVPPKPVRRQNSGASDVSSRMGSARGYASSASSEQASRRGAERRRAPTPIRRQNSFGSDPGTMPRTPKRASRPGYAGSLSPKGRMPAPVRRQGSAGQVPKPRPPTVIPREPQRQRSRTPPVRPGRWQQDEGAANGEAVGLDGALELMVSKDWRQRMTGLRAVAAAVETVPGESDAVVIPLMDTITQRLSDGNSKVIVVALETLKTLFSCAADDVSFHMNILVPALSNSLGSTSDKIRACTEEVIDQLVEVVDHILLIQNFSHCAANGHPKGRVLLLDKLQGIVTNVYPRKPQLVIKHTLPVAFKLMAESKADVRAANLKLLVALAELMGDQLFAYAGGMSLPSKMRLKEMIKSHGVDLESGSQDLGTAH</sequence>
<dbReference type="AlphaFoldDB" id="A0A8S1IS70"/>
<keyword evidence="4" id="KW-0206">Cytoskeleton</keyword>
<dbReference type="GO" id="GO:0000226">
    <property type="term" value="P:microtubule cytoskeleton organization"/>
    <property type="evidence" value="ECO:0007669"/>
    <property type="project" value="TreeGrafter"/>
</dbReference>
<dbReference type="GO" id="GO:0031110">
    <property type="term" value="P:regulation of microtubule polymerization or depolymerization"/>
    <property type="evidence" value="ECO:0007669"/>
    <property type="project" value="UniProtKB-ARBA"/>
</dbReference>
<dbReference type="Pfam" id="PF21041">
    <property type="entry name" value="XMAP215_CLASP_TOG"/>
    <property type="match status" value="1"/>
</dbReference>
<dbReference type="PROSITE" id="PS50077">
    <property type="entry name" value="HEAT_REPEAT"/>
    <property type="match status" value="1"/>
</dbReference>
<evidence type="ECO:0000259" key="7">
    <source>
        <dbReference type="SMART" id="SM01349"/>
    </source>
</evidence>
<dbReference type="SUPFAM" id="SSF48371">
    <property type="entry name" value="ARM repeat"/>
    <property type="match status" value="1"/>
</dbReference>
<evidence type="ECO:0000256" key="6">
    <source>
        <dbReference type="SAM" id="MobiDB-lite"/>
    </source>
</evidence>
<evidence type="ECO:0000256" key="1">
    <source>
        <dbReference type="ARBA" id="ARBA00004245"/>
    </source>
</evidence>
<evidence type="ECO:0000256" key="2">
    <source>
        <dbReference type="ARBA" id="ARBA00022490"/>
    </source>
</evidence>
<dbReference type="InterPro" id="IPR034085">
    <property type="entry name" value="TOG"/>
</dbReference>
<comment type="caution">
    <text evidence="8">The sequence shown here is derived from an EMBL/GenBank/DDBJ whole genome shotgun (WGS) entry which is preliminary data.</text>
</comment>
<dbReference type="PANTHER" id="PTHR21567">
    <property type="entry name" value="CLASP"/>
    <property type="match status" value="1"/>
</dbReference>
<reference evidence="8" key="1">
    <citation type="submission" date="2020-12" db="EMBL/GenBank/DDBJ databases">
        <authorList>
            <person name="Iha C."/>
        </authorList>
    </citation>
    <scope>NUCLEOTIDE SEQUENCE</scope>
</reference>
<dbReference type="Gene3D" id="1.25.10.10">
    <property type="entry name" value="Leucine-rich Repeat Variant"/>
    <property type="match status" value="2"/>
</dbReference>
<feature type="compositionally biased region" description="Basic and acidic residues" evidence="6">
    <location>
        <begin position="264"/>
        <end position="275"/>
    </location>
</feature>
<feature type="compositionally biased region" description="Basic and acidic residues" evidence="6">
    <location>
        <begin position="425"/>
        <end position="434"/>
    </location>
</feature>
<gene>
    <name evidence="8" type="ORF">OSTQU699_LOCUS2471</name>
</gene>
<evidence type="ECO:0000256" key="3">
    <source>
        <dbReference type="ARBA" id="ARBA00022737"/>
    </source>
</evidence>
<keyword evidence="9" id="KW-1185">Reference proteome</keyword>
<comment type="subcellular location">
    <subcellularLocation>
        <location evidence="1">Cytoplasm</location>
        <location evidence="1">Cytoskeleton</location>
    </subcellularLocation>
</comment>
<keyword evidence="2" id="KW-0963">Cytoplasm</keyword>
<evidence type="ECO:0000313" key="9">
    <source>
        <dbReference type="Proteomes" id="UP000708148"/>
    </source>
</evidence>
<feature type="repeat" description="HEAT" evidence="5">
    <location>
        <begin position="731"/>
        <end position="767"/>
    </location>
</feature>
<dbReference type="OrthoDB" id="63891at2759"/>
<dbReference type="InterPro" id="IPR011989">
    <property type="entry name" value="ARM-like"/>
</dbReference>
<dbReference type="Proteomes" id="UP000708148">
    <property type="component" value="Unassembled WGS sequence"/>
</dbReference>
<keyword evidence="3" id="KW-0677">Repeat</keyword>
<dbReference type="GO" id="GO:0008017">
    <property type="term" value="F:microtubule binding"/>
    <property type="evidence" value="ECO:0007669"/>
    <property type="project" value="TreeGrafter"/>
</dbReference>
<feature type="compositionally biased region" description="Low complexity" evidence="6">
    <location>
        <begin position="451"/>
        <end position="468"/>
    </location>
</feature>
<feature type="compositionally biased region" description="Low complexity" evidence="6">
    <location>
        <begin position="398"/>
        <end position="412"/>
    </location>
</feature>